<dbReference type="EMBL" id="JPJQ01000019">
    <property type="protein sequence ID" value="KGQ62504.1"/>
    <property type="molecule type" value="Genomic_DNA"/>
</dbReference>
<keyword evidence="1" id="KW-0808">Transferase</keyword>
<dbReference type="Gene3D" id="2.60.200.30">
    <property type="entry name" value="Probable inorganic polyphosphate/atp-NAD kinase, domain 2"/>
    <property type="match status" value="1"/>
</dbReference>
<sequence>MQRNEDFRFVLVMRKSRLQELIERFNTWSQAKFYLEHNNVEVKDYLNEHNLYQKQLTEAELILKSLGRFQLLERGLLPSYQFSPHDIVVVIGQDGLVANTLKYLNGQPIIAINPDPSRWDGKLLPFEIGQLKETVINTINKKMPFKTVTFAQATTNDGQSLLAVNDLFIGPKSHTSAQYILQWNGAEEVQSSSGIIVSTGLGSTGWFQSILAGAMAITGEASHPLLQGFSWSDRKLQFSVREPFPSRTTGVALTFGTIEPDSPLQLGSLMPENGVIFSDGIEDDYLQFNAGCIAHIGIADIQGQLISQKGRQRI</sequence>
<evidence type="ECO:0000313" key="1">
    <source>
        <dbReference type="EMBL" id="KGQ62504.1"/>
    </source>
</evidence>
<dbReference type="SUPFAM" id="SSF111331">
    <property type="entry name" value="NAD kinase/diacylglycerol kinase-like"/>
    <property type="match status" value="1"/>
</dbReference>
<accession>A0A0A3ALW5</accession>
<protein>
    <submittedName>
        <fullName evidence="1">Sugar kinase</fullName>
    </submittedName>
</protein>
<dbReference type="RefSeq" id="WP_015060270.1">
    <property type="nucleotide sequence ID" value="NZ_JPJQ01000019.1"/>
</dbReference>
<organism evidence="1 2">
    <name type="scientific">Gallibacterium anatis 4895</name>
    <dbReference type="NCBI Taxonomy" id="1396510"/>
    <lineage>
        <taxon>Bacteria</taxon>
        <taxon>Pseudomonadati</taxon>
        <taxon>Pseudomonadota</taxon>
        <taxon>Gammaproteobacteria</taxon>
        <taxon>Pasteurellales</taxon>
        <taxon>Pasteurellaceae</taxon>
        <taxon>Gallibacterium</taxon>
    </lineage>
</organism>
<dbReference type="InterPro" id="IPR016064">
    <property type="entry name" value="NAD/diacylglycerol_kinase_sf"/>
</dbReference>
<proteinExistence type="predicted"/>
<dbReference type="AlphaFoldDB" id="A0A0A3ALW5"/>
<dbReference type="InterPro" id="IPR017437">
    <property type="entry name" value="ATP-NAD_kinase_PpnK-typ_C"/>
</dbReference>
<reference evidence="1 2" key="1">
    <citation type="submission" date="2014-07" db="EMBL/GenBank/DDBJ databases">
        <title>Chaperone-usher fimbriae in a diverse selection of Gallibacterium genomes.</title>
        <authorList>
            <person name="Kudirkiene E."/>
            <person name="Bager R.J."/>
            <person name="Johnson T.J."/>
            <person name="Bojesen A.M."/>
        </authorList>
    </citation>
    <scope>NUCLEOTIDE SEQUENCE [LARGE SCALE GENOMIC DNA]</scope>
    <source>
        <strain evidence="1 2">4895</strain>
    </source>
</reference>
<keyword evidence="1" id="KW-0418">Kinase</keyword>
<dbReference type="GeneID" id="300134331"/>
<gene>
    <name evidence="1" type="ORF">IO48_04235</name>
</gene>
<dbReference type="GO" id="GO:0003951">
    <property type="term" value="F:NAD+ kinase activity"/>
    <property type="evidence" value="ECO:0007669"/>
    <property type="project" value="InterPro"/>
</dbReference>
<evidence type="ECO:0000313" key="2">
    <source>
        <dbReference type="Proteomes" id="UP000030554"/>
    </source>
</evidence>
<dbReference type="GO" id="GO:0019674">
    <property type="term" value="P:NAD+ metabolic process"/>
    <property type="evidence" value="ECO:0007669"/>
    <property type="project" value="InterPro"/>
</dbReference>
<name>A0A0A3ALW5_9PAST</name>
<dbReference type="Proteomes" id="UP000030554">
    <property type="component" value="Unassembled WGS sequence"/>
</dbReference>
<comment type="caution">
    <text evidence="1">The sequence shown here is derived from an EMBL/GenBank/DDBJ whole genome shotgun (WGS) entry which is preliminary data.</text>
</comment>